<comment type="caution">
    <text evidence="7">The sequence shown here is derived from an EMBL/GenBank/DDBJ whole genome shotgun (WGS) entry which is preliminary data.</text>
</comment>
<dbReference type="RefSeq" id="WP_283713596.1">
    <property type="nucleotide sequence ID" value="NZ_JASJEW010000005.1"/>
</dbReference>
<dbReference type="NCBIfam" id="NF009007">
    <property type="entry name" value="PRK12352.1"/>
    <property type="match status" value="1"/>
</dbReference>
<dbReference type="NCBIfam" id="TIGR00746">
    <property type="entry name" value="arcC"/>
    <property type="match status" value="1"/>
</dbReference>
<dbReference type="GO" id="GO:0008804">
    <property type="term" value="F:carbamate kinase activity"/>
    <property type="evidence" value="ECO:0007669"/>
    <property type="project" value="UniProtKB-EC"/>
</dbReference>
<evidence type="ECO:0000313" key="8">
    <source>
        <dbReference type="Proteomes" id="UP001431693"/>
    </source>
</evidence>
<reference evidence="7" key="1">
    <citation type="submission" date="2023-05" db="EMBL/GenBank/DDBJ databases">
        <title>[olsenella] sp. nov., isolated from a pig farm feces dump.</title>
        <authorList>
            <person name="Chang Y.-H."/>
        </authorList>
    </citation>
    <scope>NUCLEOTIDE SEQUENCE</scope>
    <source>
        <strain evidence="7">YH-ols2217</strain>
    </source>
</reference>
<keyword evidence="8" id="KW-1185">Reference proteome</keyword>
<dbReference type="PIRSF" id="PIRSF000723">
    <property type="entry name" value="Carbamate_kin"/>
    <property type="match status" value="1"/>
</dbReference>
<dbReference type="EMBL" id="JASJEX010000002">
    <property type="protein sequence ID" value="MDJ1129327.1"/>
    <property type="molecule type" value="Genomic_DNA"/>
</dbReference>
<evidence type="ECO:0000256" key="3">
    <source>
        <dbReference type="ARBA" id="ARBA00022777"/>
    </source>
</evidence>
<evidence type="ECO:0000259" key="6">
    <source>
        <dbReference type="Pfam" id="PF00696"/>
    </source>
</evidence>
<name>A0ABT6ZKB1_9ACTN</name>
<dbReference type="InterPro" id="IPR001048">
    <property type="entry name" value="Asp/Glu/Uridylate_kinase"/>
</dbReference>
<dbReference type="PANTHER" id="PTHR30409">
    <property type="entry name" value="CARBAMATE KINASE"/>
    <property type="match status" value="1"/>
</dbReference>
<evidence type="ECO:0000256" key="5">
    <source>
        <dbReference type="PIRNR" id="PIRNR000723"/>
    </source>
</evidence>
<dbReference type="SUPFAM" id="SSF53633">
    <property type="entry name" value="Carbamate kinase-like"/>
    <property type="match status" value="1"/>
</dbReference>
<comment type="similarity">
    <text evidence="1 5">Belongs to the carbamate kinase family.</text>
</comment>
<organism evidence="7 8">
    <name type="scientific">Kribbibacterium absianum</name>
    <dbReference type="NCBI Taxonomy" id="3044210"/>
    <lineage>
        <taxon>Bacteria</taxon>
        <taxon>Bacillati</taxon>
        <taxon>Actinomycetota</taxon>
        <taxon>Coriobacteriia</taxon>
        <taxon>Coriobacteriales</taxon>
        <taxon>Kribbibacteriaceae</taxon>
        <taxon>Kribbibacterium</taxon>
    </lineage>
</organism>
<keyword evidence="3 5" id="KW-0418">Kinase</keyword>
<dbReference type="PANTHER" id="PTHR30409:SF1">
    <property type="entry name" value="CARBAMATE KINASE-RELATED"/>
    <property type="match status" value="1"/>
</dbReference>
<dbReference type="InterPro" id="IPR036393">
    <property type="entry name" value="AceGlu_kinase-like_sf"/>
</dbReference>
<protein>
    <recommendedName>
        <fullName evidence="4 5">Carbamate kinase</fullName>
    </recommendedName>
</protein>
<proteinExistence type="inferred from homology"/>
<keyword evidence="2 5" id="KW-0808">Transferase</keyword>
<dbReference type="Pfam" id="PF00696">
    <property type="entry name" value="AA_kinase"/>
    <property type="match status" value="1"/>
</dbReference>
<evidence type="ECO:0000256" key="1">
    <source>
        <dbReference type="ARBA" id="ARBA00011066"/>
    </source>
</evidence>
<dbReference type="PRINTS" id="PR01469">
    <property type="entry name" value="CARBMTKINASE"/>
</dbReference>
<gene>
    <name evidence="7" type="primary">arcC</name>
    <name evidence="7" type="ORF">QJ043_04450</name>
</gene>
<dbReference type="Gene3D" id="3.40.1160.10">
    <property type="entry name" value="Acetylglutamate kinase-like"/>
    <property type="match status" value="1"/>
</dbReference>
<feature type="domain" description="Aspartate/glutamate/uridylate kinase" evidence="6">
    <location>
        <begin position="15"/>
        <end position="301"/>
    </location>
</feature>
<sequence>MAESEYKKAPGKPDRIVVALGGNALGDNPKEQMERINVAAPALLDLINEKSEIVITHGNGPQVGMIQKAFAIASDANPSVPAMDLPECGAMSQGYIGYHLQKGIGNEIRHRGKPWHVATIVTEVEVDKDDPAFENPTKPIGQFLTKEQADMQKLENPDWTFVEDSGRGYRRVVASPQPKAIVEIGSIRHLLDAEYIVIACGGGGIPVYEQDNALVGVGAVIDKDLAGELLAEDVDAEKLILLTAVDHVAINFGKPDQEDLTDITVEQAKKYVEEGQFGKGSMEPKVKAAIKFAESRPGRVAIIGSLEKAAAAANGESGTRIHL</sequence>
<evidence type="ECO:0000256" key="2">
    <source>
        <dbReference type="ARBA" id="ARBA00022679"/>
    </source>
</evidence>
<evidence type="ECO:0000313" key="7">
    <source>
        <dbReference type="EMBL" id="MDJ1129327.1"/>
    </source>
</evidence>
<accession>A0ABT6ZKB1</accession>
<dbReference type="InterPro" id="IPR003964">
    <property type="entry name" value="Carb_kinase"/>
</dbReference>
<dbReference type="CDD" id="cd04235">
    <property type="entry name" value="AAK_CK"/>
    <property type="match status" value="1"/>
</dbReference>
<dbReference type="Proteomes" id="UP001431693">
    <property type="component" value="Unassembled WGS sequence"/>
</dbReference>
<evidence type="ECO:0000256" key="4">
    <source>
        <dbReference type="NCBIfam" id="TIGR00746"/>
    </source>
</evidence>